<keyword evidence="2 8" id="KW-0813">Transport</keyword>
<protein>
    <recommendedName>
        <fullName evidence="8">Ferredoxin</fullName>
    </recommendedName>
</protein>
<evidence type="ECO:0000313" key="11">
    <source>
        <dbReference type="Proteomes" id="UP000218934"/>
    </source>
</evidence>
<comment type="function">
    <text evidence="8">Ferredoxins are iron-sulfur proteins that transfer electrons in a wide variety of metabolic reactions.</text>
</comment>
<dbReference type="GO" id="GO:0051539">
    <property type="term" value="F:4 iron, 4 sulfur cluster binding"/>
    <property type="evidence" value="ECO:0007669"/>
    <property type="project" value="UniProtKB-UniRule"/>
</dbReference>
<evidence type="ECO:0000256" key="5">
    <source>
        <dbReference type="ARBA" id="ARBA00022982"/>
    </source>
</evidence>
<dbReference type="SUPFAM" id="SSF54862">
    <property type="entry name" value="4Fe-4S ferredoxins"/>
    <property type="match status" value="1"/>
</dbReference>
<dbReference type="KEGG" id="rdi:CMV14_05030"/>
<evidence type="ECO:0000256" key="4">
    <source>
        <dbReference type="ARBA" id="ARBA00022723"/>
    </source>
</evidence>
<dbReference type="EMBL" id="NWUF01000024">
    <property type="protein sequence ID" value="PCE40668.1"/>
    <property type="molecule type" value="Genomic_DNA"/>
</dbReference>
<organism evidence="10 11">
    <name type="scientific">Rhizorhabdus dicambivorans</name>
    <dbReference type="NCBI Taxonomy" id="1850238"/>
    <lineage>
        <taxon>Bacteria</taxon>
        <taxon>Pseudomonadati</taxon>
        <taxon>Pseudomonadota</taxon>
        <taxon>Alphaproteobacteria</taxon>
        <taxon>Sphingomonadales</taxon>
        <taxon>Sphingomonadaceae</taxon>
        <taxon>Rhizorhabdus</taxon>
    </lineage>
</organism>
<accession>A0A2A4FTA5</accession>
<proteinExistence type="predicted"/>
<dbReference type="GO" id="GO:0009055">
    <property type="term" value="F:electron transfer activity"/>
    <property type="evidence" value="ECO:0007669"/>
    <property type="project" value="UniProtKB-UniRule"/>
</dbReference>
<keyword evidence="5 8" id="KW-0249">Electron transport</keyword>
<evidence type="ECO:0000259" key="9">
    <source>
        <dbReference type="PROSITE" id="PS51379"/>
    </source>
</evidence>
<evidence type="ECO:0000313" key="10">
    <source>
        <dbReference type="EMBL" id="PCE40668.1"/>
    </source>
</evidence>
<evidence type="ECO:0000256" key="3">
    <source>
        <dbReference type="ARBA" id="ARBA00022485"/>
    </source>
</evidence>
<name>A0A2A4FTA5_9SPHN</name>
<keyword evidence="6 8" id="KW-0408">Iron</keyword>
<dbReference type="InterPro" id="IPR017896">
    <property type="entry name" value="4Fe4S_Fe-S-bd"/>
</dbReference>
<evidence type="ECO:0000256" key="7">
    <source>
        <dbReference type="ARBA" id="ARBA00023014"/>
    </source>
</evidence>
<feature type="domain" description="4Fe-4S ferredoxin-type" evidence="9">
    <location>
        <begin position="37"/>
        <end position="66"/>
    </location>
</feature>
<evidence type="ECO:0000256" key="2">
    <source>
        <dbReference type="ARBA" id="ARBA00022448"/>
    </source>
</evidence>
<dbReference type="InterPro" id="IPR017900">
    <property type="entry name" value="4Fe4S_Fe_S_CS"/>
</dbReference>
<dbReference type="InterPro" id="IPR000813">
    <property type="entry name" value="7Fe_ferredoxin"/>
</dbReference>
<reference evidence="10 11" key="1">
    <citation type="submission" date="2017-09" db="EMBL/GenBank/DDBJ databases">
        <title>The Catabolism of 3,6-Dichlorosalicylic acid is Initiated by the Cytochrome P450 Monooxygenase DsmABC in Rhizorhabdus dicambivorans Ndbn-20.</title>
        <authorList>
            <person name="Na L."/>
        </authorList>
    </citation>
    <scope>NUCLEOTIDE SEQUENCE [LARGE SCALE GENOMIC DNA]</scope>
    <source>
        <strain evidence="10 11">Ndbn-20m</strain>
    </source>
</reference>
<comment type="cofactor">
    <cofactor evidence="1 8">
        <name>[4Fe-4S] cluster</name>
        <dbReference type="ChEBI" id="CHEBI:49883"/>
    </cofactor>
</comment>
<keyword evidence="3 8" id="KW-0004">4Fe-4S</keyword>
<dbReference type="AlphaFoldDB" id="A0A2A4FTA5"/>
<keyword evidence="4 8" id="KW-0479">Metal-binding</keyword>
<dbReference type="PROSITE" id="PS00198">
    <property type="entry name" value="4FE4S_FER_1"/>
    <property type="match status" value="1"/>
</dbReference>
<dbReference type="GO" id="GO:0046872">
    <property type="term" value="F:metal ion binding"/>
    <property type="evidence" value="ECO:0007669"/>
    <property type="project" value="UniProtKB-UniRule"/>
</dbReference>
<dbReference type="Pfam" id="PF12838">
    <property type="entry name" value="Fer4_7"/>
    <property type="match status" value="1"/>
</dbReference>
<dbReference type="Proteomes" id="UP000218934">
    <property type="component" value="Unassembled WGS sequence"/>
</dbReference>
<keyword evidence="11" id="KW-1185">Reference proteome</keyword>
<evidence type="ECO:0000256" key="1">
    <source>
        <dbReference type="ARBA" id="ARBA00001966"/>
    </source>
</evidence>
<dbReference type="RefSeq" id="WP_066964137.1">
    <property type="nucleotide sequence ID" value="NZ_CP023449.1"/>
</dbReference>
<comment type="caution">
    <text evidence="10">The sequence shown here is derived from an EMBL/GenBank/DDBJ whole genome shotgun (WGS) entry which is preliminary data.</text>
</comment>
<evidence type="ECO:0000256" key="6">
    <source>
        <dbReference type="ARBA" id="ARBA00023004"/>
    </source>
</evidence>
<dbReference type="PRINTS" id="PR00354">
    <property type="entry name" value="7FE8SFRDOXIN"/>
</dbReference>
<sequence>MAYVIAAPCVADYACVDLCPVQCIAPLPQDAAFDTAEQLYIDPVRCIDCGACRDVCPVSAIFFEADLPVRWRHYAEVNAAHFRVPAR</sequence>
<gene>
    <name evidence="10" type="ORF">COO09_18930</name>
</gene>
<dbReference type="OrthoDB" id="9779457at2"/>
<dbReference type="Gene3D" id="3.30.70.20">
    <property type="match status" value="1"/>
</dbReference>
<keyword evidence="7 8" id="KW-0411">Iron-sulfur</keyword>
<evidence type="ECO:0000256" key="8">
    <source>
        <dbReference type="RuleBase" id="RU365098"/>
    </source>
</evidence>
<dbReference type="PROSITE" id="PS51379">
    <property type="entry name" value="4FE4S_FER_2"/>
    <property type="match status" value="1"/>
</dbReference>